<dbReference type="GO" id="GO:0022857">
    <property type="term" value="F:transmembrane transporter activity"/>
    <property type="evidence" value="ECO:0007669"/>
    <property type="project" value="InterPro"/>
</dbReference>
<feature type="transmembrane region" description="Helical" evidence="8">
    <location>
        <begin position="408"/>
        <end position="426"/>
    </location>
</feature>
<organism evidence="9 10">
    <name type="scientific">Ketobacter alkanivorans</name>
    <dbReference type="NCBI Taxonomy" id="1917421"/>
    <lineage>
        <taxon>Bacteria</taxon>
        <taxon>Pseudomonadati</taxon>
        <taxon>Pseudomonadota</taxon>
        <taxon>Gammaproteobacteria</taxon>
        <taxon>Pseudomonadales</taxon>
        <taxon>Ketobacteraceae</taxon>
        <taxon>Ketobacter</taxon>
    </lineage>
</organism>
<feature type="transmembrane region" description="Helical" evidence="8">
    <location>
        <begin position="293"/>
        <end position="313"/>
    </location>
</feature>
<dbReference type="CDD" id="cd06550">
    <property type="entry name" value="TM_ABC_iron-siderophores_like"/>
    <property type="match status" value="2"/>
</dbReference>
<feature type="transmembrane region" description="Helical" evidence="8">
    <location>
        <begin position="267"/>
        <end position="287"/>
    </location>
</feature>
<feature type="transmembrane region" description="Helical" evidence="8">
    <location>
        <begin position="53"/>
        <end position="70"/>
    </location>
</feature>
<evidence type="ECO:0000313" key="9">
    <source>
        <dbReference type="EMBL" id="AUM12497.1"/>
    </source>
</evidence>
<dbReference type="GO" id="GO:0005886">
    <property type="term" value="C:plasma membrane"/>
    <property type="evidence" value="ECO:0007669"/>
    <property type="project" value="UniProtKB-SubCell"/>
</dbReference>
<dbReference type="InterPro" id="IPR037294">
    <property type="entry name" value="ABC_BtuC-like"/>
</dbReference>
<keyword evidence="5 8" id="KW-0812">Transmembrane</keyword>
<evidence type="ECO:0000256" key="4">
    <source>
        <dbReference type="ARBA" id="ARBA00022475"/>
    </source>
</evidence>
<comment type="similarity">
    <text evidence="2">Belongs to the binding-protein-dependent transport system permease family. FecCD subfamily.</text>
</comment>
<feature type="transmembrane region" description="Helical" evidence="8">
    <location>
        <begin position="106"/>
        <end position="125"/>
    </location>
</feature>
<name>A0A2K9LJU1_9GAMM</name>
<dbReference type="AlphaFoldDB" id="A0A2K9LJU1"/>
<feature type="transmembrane region" description="Helical" evidence="8">
    <location>
        <begin position="334"/>
        <end position="355"/>
    </location>
</feature>
<dbReference type="InterPro" id="IPR000522">
    <property type="entry name" value="ABC_transptr_permease_BtuC"/>
</dbReference>
<feature type="transmembrane region" description="Helical" evidence="8">
    <location>
        <begin position="137"/>
        <end position="158"/>
    </location>
</feature>
<dbReference type="Pfam" id="PF01032">
    <property type="entry name" value="FecCD"/>
    <property type="match status" value="2"/>
</dbReference>
<keyword evidence="3" id="KW-0813">Transport</keyword>
<evidence type="ECO:0000256" key="1">
    <source>
        <dbReference type="ARBA" id="ARBA00004651"/>
    </source>
</evidence>
<dbReference type="Proteomes" id="UP000235116">
    <property type="component" value="Chromosome"/>
</dbReference>
<feature type="transmembrane region" description="Helical" evidence="8">
    <location>
        <begin position="375"/>
        <end position="396"/>
    </location>
</feature>
<dbReference type="RefSeq" id="WP_101893864.1">
    <property type="nucleotide sequence ID" value="NZ_CP022684.1"/>
</dbReference>
<dbReference type="GO" id="GO:0033214">
    <property type="term" value="P:siderophore-iron import into cell"/>
    <property type="evidence" value="ECO:0007669"/>
    <property type="project" value="TreeGrafter"/>
</dbReference>
<evidence type="ECO:0000256" key="2">
    <source>
        <dbReference type="ARBA" id="ARBA00007935"/>
    </source>
</evidence>
<keyword evidence="10" id="KW-1185">Reference proteome</keyword>
<comment type="subcellular location">
    <subcellularLocation>
        <location evidence="1">Cell membrane</location>
        <topology evidence="1">Multi-pass membrane protein</topology>
    </subcellularLocation>
</comment>
<feature type="transmembrane region" description="Helical" evidence="8">
    <location>
        <begin position="503"/>
        <end position="523"/>
    </location>
</feature>
<gene>
    <name evidence="9" type="ORF">Kalk_08710</name>
</gene>
<proteinExistence type="inferred from homology"/>
<dbReference type="KEGG" id="kak:Kalk_08710"/>
<sequence length="644" mass="67494">MNAPLITLNPIRVGLLFGGLLLATMCLWLALQFPLQLHSQQALLIRLYELPRIGLALLCGGAMGLAGLLIQQVIRNPFASPSTLGINAGAMLGVTLAASVGSHPGFSPLGGLLGGLLAGGLTLLLAKRLGGSPVHTVLIGMIINLGLNGLAAILLLFFENSLDGLYIWGAGNLHLHDYSLLWQMGLVVLLVLTVSLPMARSLDLFALGETRATSLGVAVKPIQILALGSAIVLASMVCSVVGMISFVGLIAPHLANGSGARSTRQKLCWSMAWGALILLGADVLARWLGGDDVSIPAGALTTLLGAPCLLYFLRHRNKYSYHSPAKNTLSLTTPLRAPPVPAATALLALTAVGIYLTLTHGTTDESLMSLRLPRIIYAICAGAGLAAAGMILQLFLRNPLASPDITGLTHSGVLSVVIAGMFLSGMSQLTTLTISIIGSGLGLGFLLWLNRGAYFSPVRLALTGIAVTAITSTATPIVFALSATQSTDALMWLSGTTYTATPAMAWFYGLLSAALLLPLWLTWRWMNLLQLGNHWATGLGLNLQQCRLLLLLIASLLSGLAVALVGGITFIGLMAPHGARLLGISNHKHLTLITALMGACLLTWADLAAQTVMYPFELPSGLLVSLMGGLYFIGLMSLGIRTQK</sequence>
<feature type="transmembrane region" description="Helical" evidence="8">
    <location>
        <begin position="621"/>
        <end position="640"/>
    </location>
</feature>
<evidence type="ECO:0000256" key="6">
    <source>
        <dbReference type="ARBA" id="ARBA00022989"/>
    </source>
</evidence>
<dbReference type="Gene3D" id="1.10.3470.10">
    <property type="entry name" value="ABC transporter involved in vitamin B12 uptake, BtuC"/>
    <property type="match status" value="2"/>
</dbReference>
<evidence type="ECO:0000256" key="5">
    <source>
        <dbReference type="ARBA" id="ARBA00022692"/>
    </source>
</evidence>
<keyword evidence="6 8" id="KW-1133">Transmembrane helix</keyword>
<feature type="transmembrane region" description="Helical" evidence="8">
    <location>
        <begin position="178"/>
        <end position="197"/>
    </location>
</feature>
<feature type="transmembrane region" description="Helical" evidence="8">
    <location>
        <begin position="230"/>
        <end position="255"/>
    </location>
</feature>
<accession>A0A2K9LJU1</accession>
<evidence type="ECO:0000256" key="7">
    <source>
        <dbReference type="ARBA" id="ARBA00023136"/>
    </source>
</evidence>
<protein>
    <recommendedName>
        <fullName evidence="11">Fe3+-hydroxamate ABC transporter permease FhuB</fullName>
    </recommendedName>
</protein>
<feature type="transmembrane region" description="Helical" evidence="8">
    <location>
        <begin position="548"/>
        <end position="570"/>
    </location>
</feature>
<dbReference type="OrthoDB" id="9811721at2"/>
<reference evidence="10" key="1">
    <citation type="submission" date="2017-08" db="EMBL/GenBank/DDBJ databases">
        <title>Direct submision.</title>
        <authorList>
            <person name="Kim S.-J."/>
            <person name="Rhee S.-K."/>
        </authorList>
    </citation>
    <scope>NUCLEOTIDE SEQUENCE [LARGE SCALE GENOMIC DNA]</scope>
    <source>
        <strain evidence="10">GI5</strain>
    </source>
</reference>
<dbReference type="EMBL" id="CP022684">
    <property type="protein sequence ID" value="AUM12497.1"/>
    <property type="molecule type" value="Genomic_DNA"/>
</dbReference>
<evidence type="ECO:0000256" key="8">
    <source>
        <dbReference type="SAM" id="Phobius"/>
    </source>
</evidence>
<evidence type="ECO:0000256" key="3">
    <source>
        <dbReference type="ARBA" id="ARBA00022448"/>
    </source>
</evidence>
<evidence type="ECO:0008006" key="11">
    <source>
        <dbReference type="Google" id="ProtNLM"/>
    </source>
</evidence>
<dbReference type="PANTHER" id="PTHR30472">
    <property type="entry name" value="FERRIC ENTEROBACTIN TRANSPORT SYSTEM PERMEASE PROTEIN"/>
    <property type="match status" value="1"/>
</dbReference>
<feature type="transmembrane region" description="Helical" evidence="8">
    <location>
        <begin position="12"/>
        <end position="33"/>
    </location>
</feature>
<dbReference type="PANTHER" id="PTHR30472:SF37">
    <property type="entry name" value="FE(3+) DICITRATE TRANSPORT SYSTEM PERMEASE PROTEIN FECD-RELATED"/>
    <property type="match status" value="1"/>
</dbReference>
<dbReference type="SUPFAM" id="SSF81345">
    <property type="entry name" value="ABC transporter involved in vitamin B12 uptake, BtuC"/>
    <property type="match status" value="2"/>
</dbReference>
<evidence type="ECO:0000313" key="10">
    <source>
        <dbReference type="Proteomes" id="UP000235116"/>
    </source>
</evidence>
<keyword evidence="7 8" id="KW-0472">Membrane</keyword>
<feature type="transmembrane region" description="Helical" evidence="8">
    <location>
        <begin position="461"/>
        <end position="483"/>
    </location>
</feature>
<feature type="transmembrane region" description="Helical" evidence="8">
    <location>
        <begin position="432"/>
        <end position="449"/>
    </location>
</feature>
<keyword evidence="4" id="KW-1003">Cell membrane</keyword>